<dbReference type="SUPFAM" id="SSF56436">
    <property type="entry name" value="C-type lectin-like"/>
    <property type="match status" value="1"/>
</dbReference>
<evidence type="ECO:0000256" key="11">
    <source>
        <dbReference type="PROSITE-ProRule" id="PRU00323"/>
    </source>
</evidence>
<feature type="domain" description="EGF-like" evidence="12">
    <location>
        <begin position="441"/>
        <end position="481"/>
    </location>
</feature>
<feature type="disulfide bond" evidence="11">
    <location>
        <begin position="1692"/>
        <end position="1761"/>
    </location>
</feature>
<dbReference type="PROSITE" id="PS51162">
    <property type="entry name" value="THYROGLOBULIN_1_2"/>
    <property type="match status" value="1"/>
</dbReference>
<dbReference type="Gene3D" id="2.30.180.10">
    <property type="entry name" value="FAS1 domain"/>
    <property type="match status" value="5"/>
</dbReference>
<feature type="domain" description="EGF-like" evidence="12">
    <location>
        <begin position="1553"/>
        <end position="1593"/>
    </location>
</feature>
<evidence type="ECO:0000256" key="9">
    <source>
        <dbReference type="ARBA" id="ARBA00023292"/>
    </source>
</evidence>
<keyword evidence="7" id="KW-0675">Receptor</keyword>
<feature type="disulfide bond" evidence="10">
    <location>
        <begin position="471"/>
        <end position="480"/>
    </location>
</feature>
<keyword evidence="4" id="KW-1133">Transmembrane helix</keyword>
<dbReference type="OrthoDB" id="286301at2759"/>
<feature type="domain" description="EGF-like" evidence="12">
    <location>
        <begin position="1476"/>
        <end position="1513"/>
    </location>
</feature>
<dbReference type="Gene3D" id="2.170.300.10">
    <property type="entry name" value="Tie2 ligand-binding domain superfamily"/>
    <property type="match status" value="1"/>
</dbReference>
<feature type="domain" description="FAS1" evidence="13">
    <location>
        <begin position="272"/>
        <end position="407"/>
    </location>
</feature>
<feature type="disulfide bond" evidence="10">
    <location>
        <begin position="92"/>
        <end position="109"/>
    </location>
</feature>
<evidence type="ECO:0008006" key="18">
    <source>
        <dbReference type="Google" id="ProtNLM"/>
    </source>
</evidence>
<evidence type="ECO:0000256" key="5">
    <source>
        <dbReference type="ARBA" id="ARBA00023136"/>
    </source>
</evidence>
<name>A0A8J6FA13_ELECQ</name>
<keyword evidence="2 10" id="KW-0245">EGF-like domain</keyword>
<dbReference type="FunFam" id="2.30.180.10:FF:000014">
    <property type="entry name" value="Stabilin 1"/>
    <property type="match status" value="1"/>
</dbReference>
<keyword evidence="5" id="KW-0472">Membrane</keyword>
<feature type="domain" description="EGF-like" evidence="12">
    <location>
        <begin position="925"/>
        <end position="963"/>
    </location>
</feature>
<feature type="domain" description="Thyroglobulin type-1" evidence="15">
    <location>
        <begin position="1465"/>
        <end position="1526"/>
    </location>
</feature>
<feature type="domain" description="EGF-like" evidence="12">
    <location>
        <begin position="1594"/>
        <end position="1636"/>
    </location>
</feature>
<dbReference type="SMART" id="SM00554">
    <property type="entry name" value="FAS1"/>
    <property type="match status" value="6"/>
</dbReference>
<keyword evidence="8" id="KW-0325">Glycoprotein</keyword>
<dbReference type="Pfam" id="PF00193">
    <property type="entry name" value="Xlink"/>
    <property type="match status" value="1"/>
</dbReference>
<dbReference type="Pfam" id="PF12947">
    <property type="entry name" value="EGF_3"/>
    <property type="match status" value="6"/>
</dbReference>
<dbReference type="FunFam" id="2.10.25.10:FF:000040">
    <property type="entry name" value="Stabilin 2"/>
    <property type="match status" value="1"/>
</dbReference>
<feature type="disulfide bond" evidence="10">
    <location>
        <begin position="953"/>
        <end position="962"/>
    </location>
</feature>
<evidence type="ECO:0000313" key="16">
    <source>
        <dbReference type="EMBL" id="KAG9483804.1"/>
    </source>
</evidence>
<evidence type="ECO:0000256" key="2">
    <source>
        <dbReference type="ARBA" id="ARBA00022536"/>
    </source>
</evidence>
<dbReference type="GO" id="GO:0005540">
    <property type="term" value="F:hyaluronic acid binding"/>
    <property type="evidence" value="ECO:0007669"/>
    <property type="project" value="InterPro"/>
</dbReference>
<dbReference type="Pfam" id="PF24887">
    <property type="entry name" value="EGF_STAB1-2"/>
    <property type="match status" value="2"/>
</dbReference>
<dbReference type="InterPro" id="IPR016186">
    <property type="entry name" value="C-type_lectin-like/link_sf"/>
</dbReference>
<dbReference type="InterPro" id="IPR000716">
    <property type="entry name" value="Thyroglobulin_1"/>
</dbReference>
<comment type="caution">
    <text evidence="10">Lacks conserved residue(s) required for the propagation of feature annotation.</text>
</comment>
<dbReference type="InterPro" id="IPR056806">
    <property type="entry name" value="EGF_STAB1-2"/>
</dbReference>
<dbReference type="GO" id="GO:0016020">
    <property type="term" value="C:membrane"/>
    <property type="evidence" value="ECO:0007669"/>
    <property type="project" value="UniProtKB-SubCell"/>
</dbReference>
<evidence type="ECO:0000259" key="12">
    <source>
        <dbReference type="PROSITE" id="PS50026"/>
    </source>
</evidence>
<dbReference type="InterPro" id="IPR024731">
    <property type="entry name" value="NELL2-like_EGF"/>
</dbReference>
<dbReference type="PANTHER" id="PTHR24038:SF8">
    <property type="entry name" value="STABILIN-1"/>
    <property type="match status" value="1"/>
</dbReference>
<dbReference type="SUPFAM" id="SSF57196">
    <property type="entry name" value="EGF/Laminin"/>
    <property type="match status" value="2"/>
</dbReference>
<dbReference type="SMART" id="SM00445">
    <property type="entry name" value="LINK"/>
    <property type="match status" value="1"/>
</dbReference>
<dbReference type="InterPro" id="IPR000538">
    <property type="entry name" value="Link_dom"/>
</dbReference>
<feature type="domain" description="EGF-like" evidence="12">
    <location>
        <begin position="84"/>
        <end position="121"/>
    </location>
</feature>
<evidence type="ECO:0000256" key="10">
    <source>
        <dbReference type="PROSITE-ProRule" id="PRU00076"/>
    </source>
</evidence>
<dbReference type="CDD" id="cd00054">
    <property type="entry name" value="EGF_CA"/>
    <property type="match status" value="1"/>
</dbReference>
<feature type="domain" description="EGF-like" evidence="12">
    <location>
        <begin position="1034"/>
        <end position="1075"/>
    </location>
</feature>
<dbReference type="PROSITE" id="PS01248">
    <property type="entry name" value="EGF_LAM_1"/>
    <property type="match status" value="1"/>
</dbReference>
<dbReference type="SMART" id="SM00181">
    <property type="entry name" value="EGF"/>
    <property type="match status" value="18"/>
</dbReference>
<keyword evidence="17" id="KW-1185">Reference proteome</keyword>
<feature type="disulfide bond" evidence="11">
    <location>
        <begin position="1716"/>
        <end position="1737"/>
    </location>
</feature>
<dbReference type="PANTHER" id="PTHR24038">
    <property type="entry name" value="STABILIN"/>
    <property type="match status" value="1"/>
</dbReference>
<dbReference type="FunFam" id="2.30.180.10:FF:000005">
    <property type="entry name" value="Stabilin 2"/>
    <property type="match status" value="2"/>
</dbReference>
<dbReference type="Gene3D" id="3.10.100.10">
    <property type="entry name" value="Mannose-Binding Protein A, subunit A"/>
    <property type="match status" value="1"/>
</dbReference>
<organism evidence="16 17">
    <name type="scientific">Eleutherodactylus coqui</name>
    <name type="common">Puerto Rican coqui</name>
    <dbReference type="NCBI Taxonomy" id="57060"/>
    <lineage>
        <taxon>Eukaryota</taxon>
        <taxon>Metazoa</taxon>
        <taxon>Chordata</taxon>
        <taxon>Craniata</taxon>
        <taxon>Vertebrata</taxon>
        <taxon>Euteleostomi</taxon>
        <taxon>Amphibia</taxon>
        <taxon>Batrachia</taxon>
        <taxon>Anura</taxon>
        <taxon>Neobatrachia</taxon>
        <taxon>Hyloidea</taxon>
        <taxon>Eleutherodactylidae</taxon>
        <taxon>Eleutherodactylinae</taxon>
        <taxon>Eleutherodactylus</taxon>
        <taxon>Eleutherodactylus</taxon>
    </lineage>
</organism>
<feature type="domain" description="FAS1" evidence="13">
    <location>
        <begin position="1255"/>
        <end position="1393"/>
    </location>
</feature>
<feature type="domain" description="FAS1" evidence="13">
    <location>
        <begin position="1783"/>
        <end position="1919"/>
    </location>
</feature>
<protein>
    <recommendedName>
        <fullName evidence="18">Stabilin 1</fullName>
    </recommendedName>
</protein>
<feature type="disulfide bond" evidence="10">
    <location>
        <begin position="1459"/>
        <end position="1468"/>
    </location>
</feature>
<keyword evidence="3" id="KW-0812">Transmembrane</keyword>
<evidence type="ECO:0000256" key="7">
    <source>
        <dbReference type="ARBA" id="ARBA00023170"/>
    </source>
</evidence>
<feature type="domain" description="FAS1" evidence="13">
    <location>
        <begin position="1135"/>
        <end position="1262"/>
    </location>
</feature>
<dbReference type="PROSITE" id="PS01241">
    <property type="entry name" value="LINK_1"/>
    <property type="match status" value="1"/>
</dbReference>
<dbReference type="PROSITE" id="PS50026">
    <property type="entry name" value="EGF_3"/>
    <property type="match status" value="13"/>
</dbReference>
<reference evidence="16" key="1">
    <citation type="thesis" date="2020" institute="ProQuest LLC" country="789 East Eisenhower Parkway, Ann Arbor, MI, USA">
        <title>Comparative Genomics and Chromosome Evolution.</title>
        <authorList>
            <person name="Mudd A.B."/>
        </authorList>
    </citation>
    <scope>NUCLEOTIDE SEQUENCE</scope>
    <source>
        <strain evidence="16">HN-11 Male</strain>
        <tissue evidence="16">Kidney and liver</tissue>
    </source>
</reference>
<feature type="domain" description="EGF-like" evidence="12">
    <location>
        <begin position="38"/>
        <end position="76"/>
    </location>
</feature>
<dbReference type="PROSITE" id="PS50213">
    <property type="entry name" value="FAS1"/>
    <property type="match status" value="5"/>
</dbReference>
<comment type="caution">
    <text evidence="16">The sequence shown here is derived from an EMBL/GenBank/DDBJ whole genome shotgun (WGS) entry which is preliminary data.</text>
</comment>
<feature type="non-terminal residue" evidence="16">
    <location>
        <position position="1936"/>
    </location>
</feature>
<dbReference type="Gene3D" id="2.10.25.10">
    <property type="entry name" value="Laminin"/>
    <property type="match status" value="10"/>
</dbReference>
<evidence type="ECO:0000256" key="3">
    <source>
        <dbReference type="ARBA" id="ARBA00022692"/>
    </source>
</evidence>
<dbReference type="PROSITE" id="PS00022">
    <property type="entry name" value="EGF_1"/>
    <property type="match status" value="6"/>
</dbReference>
<feature type="disulfide bond" evidence="10">
    <location>
        <begin position="111"/>
        <end position="120"/>
    </location>
</feature>
<gene>
    <name evidence="16" type="ORF">GDO78_009628</name>
</gene>
<dbReference type="Proteomes" id="UP000770717">
    <property type="component" value="Unassembled WGS sequence"/>
</dbReference>
<sequence length="1936" mass="210723">YTVNTGGVVLSLQGCSHMCQTTTIQPKCCKGYWGSICAECPGGPARPCSNHGTCMEGLQGNGTCICNEGFTGFACNECSDPTLYGVNCDSACNCIHGVCKRGRNGDGRCICEAGYKGLTCEEESVPCSKKNCGPNASCVELRGVAICDCMPGYYRKGSACEAKDPCSPSQCSPYAICKSSGPQQYTCTCRTDYYGDGKTCLPFNPCSVNNGGCIENSTKCVYKSPGKQFIKETEPDQTYKIIKIDFPAVNGIFHVIDNPIRSNNLEAIGNRQMTIGDIIATNGMFSSFHTMLENCGLPSILNGHGTFTVLVPTNKAVDSIRDGRLIHLFIEAKHKLLELVSYHISSVAAITIDRLITMPHILTSLNEFLKINVTGNGRILFGDGGVPLVHSDIVASNGIIHVLDGILIPSTILPILPATCNETKKEVVQVNGCCKGFYGPDCKPCPGGFSNPCYGRGTCNDGMNGNGKCECYHRYKGIACHICTEPNKHGDECEEECRCLHGICDNRPGSRGICQGGRCNVGYIGEYCDRLSEPCTAVNMTQYCHVNAVCVSTDNITSCLCKNGYQGDGSFCQPLDQCKMPDRGGCSENAICTIAPTGGVICQCIPGWTGDGIECIPIDNCALENRSGCDINADCKFVRPGKANCTPTSGGQRTCACPDGFGGDGITCYADVMMKSEISISLSSNVTALIPSNAALGTLSESTRKFWEDKLSYLVRVHFLRGAFTSEDLKQHIGQELDTMDPKTKWEIGTIKGLLIPPPGAIPPARPGLYQMLDQVPAFTQFKQAIQKIGLIQEIESSGQKYTIFVPNNSSVSGFYNQSGFTDLNNITIQYHIILGEKLAPSDISNGMHRSSMLGVSYWLMFYKRYNQTFVHDVPLDGSFYETNNGILMGISQVIKVLKNRCDISKTIVTKDSQCCEGYYGHQCLVCPGGLNNICSNNGKCQDRINGTGECICKEGFHGTACETCEAGRFGKDCKADRNILLYKYQTFRRCEDSTQCEIITCKGILCCISNSTKPPVRCSCIAGYAGNGTHCTEIDPCTVNNGGCSKYANCTKEVFGQAHCTCIDGYSGDGIICLEIDACLKNNGGCHRYAECTKTGPNRNNGGCSKFAMCLFYGSGTRICRCSFSFRGDGFTCTGNIAQMLRYAEETQDFYFRLLSFDNFLSGDGPFTVFVPQNAVMSNSTEVVEWRTNGIFKHLLQYHIVGCQKILTDDLQKMSSLTTISGGTLRVSTKNGEVYLNDFARITKSDMEGTDGVIHIIDQVLIPEVPVSNSSNPDSKLISVVQDKIHQPITVLLPTNEAFASLPDQQKLWLYHEDHRDKLKAYLKAHIIRSTKVMAVALPAAKSLRTLHGSTISFQCSSTNIGEILVDNNNAKIVKRDMEFIGGIAHGIDHLLEPPNLGARCDEFTETKVDCYTVTWVPQCCKNHYGGDCHVCPGGLEAPCNNHGTCTDGLEGNGQCSCSLGFTGTACEICAPKRYGPDCEECTCSRNGQCNEGISGDGSCFCAEGWFGEKCETKQPSAPVCSPKCDSNAMCRANNECECNPVYEGDGRTCSVIDLCSTYNGGCSLHAKCSQTETRLSCECLPEYEGDGRICIPINLCIKDENGGCSEHATCFYTGPKTRRCECHEGYVGNGVQCLEKVIPPVDRCLEENGGCADQASCEDWHYQEKTGGVFHLQSPKGNYQYTYEDAEKACASEGARIATFQQLSAAQQLGYHRCLIGWLYNRTAGYPTVYPNARCGNNHVGIVEHKLETNTRETLDVYCYRLQDTDCQCPDGYVGDGSFCNGNLLQVLEANPRLSKFYSMVLDNGMINSQGSEFIDVLSNRTSYRTLFVPDDASLDDNATLTLRDLEHHISKLDILVPYSNLTHGSTMLSKLGYNLLISHTTNCSTAPCPKVVNDNVILYWDIPAFNGIIHIIKGPLVAPPVQVKLKPTCLILY</sequence>
<evidence type="ECO:0000256" key="1">
    <source>
        <dbReference type="ARBA" id="ARBA00004479"/>
    </source>
</evidence>
<dbReference type="SMART" id="SM00180">
    <property type="entry name" value="EGF_Lam"/>
    <property type="match status" value="4"/>
</dbReference>
<feature type="disulfide bond" evidence="10">
    <location>
        <begin position="66"/>
        <end position="75"/>
    </location>
</feature>
<evidence type="ECO:0000259" key="13">
    <source>
        <dbReference type="PROSITE" id="PS50213"/>
    </source>
</evidence>
<dbReference type="EMBL" id="WNTK01000005">
    <property type="protein sequence ID" value="KAG9483804.1"/>
    <property type="molecule type" value="Genomic_DNA"/>
</dbReference>
<dbReference type="InterPro" id="IPR002049">
    <property type="entry name" value="LE_dom"/>
</dbReference>
<feature type="domain" description="EGF-like" evidence="12">
    <location>
        <begin position="531"/>
        <end position="573"/>
    </location>
</feature>
<dbReference type="Pfam" id="PF02469">
    <property type="entry name" value="Fasciclin"/>
    <property type="match status" value="5"/>
</dbReference>
<feature type="disulfide bond" evidence="10">
    <location>
        <begin position="1503"/>
        <end position="1512"/>
    </location>
</feature>
<evidence type="ECO:0000259" key="15">
    <source>
        <dbReference type="PROSITE" id="PS51162"/>
    </source>
</evidence>
<evidence type="ECO:0000256" key="6">
    <source>
        <dbReference type="ARBA" id="ARBA00023157"/>
    </source>
</evidence>
<dbReference type="SUPFAM" id="SSF57184">
    <property type="entry name" value="Growth factor receptor domain"/>
    <property type="match status" value="1"/>
</dbReference>
<evidence type="ECO:0000256" key="8">
    <source>
        <dbReference type="ARBA" id="ARBA00023180"/>
    </source>
</evidence>
<dbReference type="PROSITE" id="PS50963">
    <property type="entry name" value="LINK_2"/>
    <property type="match status" value="1"/>
</dbReference>
<dbReference type="InterPro" id="IPR009030">
    <property type="entry name" value="Growth_fac_rcpt_cys_sf"/>
</dbReference>
<feature type="domain" description="Link" evidence="14">
    <location>
        <begin position="1670"/>
        <end position="1763"/>
    </location>
</feature>
<feature type="domain" description="EGF-like" evidence="12">
    <location>
        <begin position="574"/>
        <end position="616"/>
    </location>
</feature>
<dbReference type="PROSITE" id="PS01186">
    <property type="entry name" value="EGF_2"/>
    <property type="match status" value="8"/>
</dbReference>
<feature type="domain" description="EGF-like" evidence="12">
    <location>
        <begin position="1429"/>
        <end position="1469"/>
    </location>
</feature>
<dbReference type="SUPFAM" id="SSF82153">
    <property type="entry name" value="FAS1 domain"/>
    <property type="match status" value="6"/>
</dbReference>
<evidence type="ECO:0000313" key="17">
    <source>
        <dbReference type="Proteomes" id="UP000770717"/>
    </source>
</evidence>
<dbReference type="GO" id="GO:0007155">
    <property type="term" value="P:cell adhesion"/>
    <property type="evidence" value="ECO:0007669"/>
    <property type="project" value="InterPro"/>
</dbReference>
<comment type="subcellular location">
    <subcellularLocation>
        <location evidence="1">Membrane</location>
        <topology evidence="1">Single-pass type I membrane protein</topology>
    </subcellularLocation>
</comment>
<proteinExistence type="predicted"/>
<dbReference type="InterPro" id="IPR000782">
    <property type="entry name" value="FAS1_domain"/>
</dbReference>
<feature type="domain" description="FAS1" evidence="13">
    <location>
        <begin position="766"/>
        <end position="895"/>
    </location>
</feature>
<evidence type="ECO:0000256" key="4">
    <source>
        <dbReference type="ARBA" id="ARBA00022989"/>
    </source>
</evidence>
<keyword evidence="9" id="KW-0424">Laminin EGF-like domain</keyword>
<dbReference type="InterPro" id="IPR016187">
    <property type="entry name" value="CTDL_fold"/>
</dbReference>
<dbReference type="InterPro" id="IPR000742">
    <property type="entry name" value="EGF"/>
</dbReference>
<dbReference type="FunFam" id="3.10.100.10:FF:000001">
    <property type="entry name" value="Hyaluronan proteoglycan link protein 1"/>
    <property type="match status" value="1"/>
</dbReference>
<evidence type="ECO:0000259" key="14">
    <source>
        <dbReference type="PROSITE" id="PS50963"/>
    </source>
</evidence>
<keyword evidence="6 10" id="KW-1015">Disulfide bond</keyword>
<feature type="domain" description="EGF-like" evidence="12">
    <location>
        <begin position="123"/>
        <end position="161"/>
    </location>
</feature>
<accession>A0A8J6FA13</accession>
<feature type="domain" description="EGF-like" evidence="12">
    <location>
        <begin position="162"/>
        <end position="201"/>
    </location>
</feature>
<dbReference type="InterPro" id="IPR036378">
    <property type="entry name" value="FAS1_dom_sf"/>
</dbReference>